<feature type="transmembrane region" description="Helical" evidence="2">
    <location>
        <begin position="81"/>
        <end position="105"/>
    </location>
</feature>
<feature type="transmembrane region" description="Helical" evidence="2">
    <location>
        <begin position="179"/>
        <end position="199"/>
    </location>
</feature>
<dbReference type="GO" id="GO:0016020">
    <property type="term" value="C:membrane"/>
    <property type="evidence" value="ECO:0007669"/>
    <property type="project" value="TreeGrafter"/>
</dbReference>
<dbReference type="EMBL" id="JACCCO010000001">
    <property type="protein sequence ID" value="NYF40511.1"/>
    <property type="molecule type" value="Genomic_DNA"/>
</dbReference>
<dbReference type="Pfam" id="PF01757">
    <property type="entry name" value="Acyl_transf_3"/>
    <property type="match status" value="1"/>
</dbReference>
<feature type="transmembrane region" description="Helical" evidence="2">
    <location>
        <begin position="237"/>
        <end position="255"/>
    </location>
</feature>
<dbReference type="GO" id="GO:0016747">
    <property type="term" value="F:acyltransferase activity, transferring groups other than amino-acyl groups"/>
    <property type="evidence" value="ECO:0007669"/>
    <property type="project" value="InterPro"/>
</dbReference>
<organism evidence="4 5">
    <name type="scientific">Streptosporangium sandarakinum</name>
    <dbReference type="NCBI Taxonomy" id="1260955"/>
    <lineage>
        <taxon>Bacteria</taxon>
        <taxon>Bacillati</taxon>
        <taxon>Actinomycetota</taxon>
        <taxon>Actinomycetes</taxon>
        <taxon>Streptosporangiales</taxon>
        <taxon>Streptosporangiaceae</taxon>
        <taxon>Streptosporangium</taxon>
    </lineage>
</organism>
<evidence type="ECO:0000259" key="3">
    <source>
        <dbReference type="Pfam" id="PF01757"/>
    </source>
</evidence>
<feature type="transmembrane region" description="Helical" evidence="2">
    <location>
        <begin position="291"/>
        <end position="311"/>
    </location>
</feature>
<keyword evidence="2" id="KW-1133">Transmembrane helix</keyword>
<feature type="transmembrane region" description="Helical" evidence="2">
    <location>
        <begin position="126"/>
        <end position="147"/>
    </location>
</feature>
<feature type="transmembrane region" description="Helical" evidence="2">
    <location>
        <begin position="206"/>
        <end position="225"/>
    </location>
</feature>
<dbReference type="InterPro" id="IPR002656">
    <property type="entry name" value="Acyl_transf_3_dom"/>
</dbReference>
<feature type="domain" description="Acyltransferase 3" evidence="3">
    <location>
        <begin position="47"/>
        <end position="376"/>
    </location>
</feature>
<keyword evidence="2" id="KW-0472">Membrane</keyword>
<feature type="transmembrane region" description="Helical" evidence="2">
    <location>
        <begin position="332"/>
        <end position="351"/>
    </location>
</feature>
<dbReference type="RefSeq" id="WP_179820333.1">
    <property type="nucleotide sequence ID" value="NZ_JACCCO010000001.1"/>
</dbReference>
<dbReference type="AlphaFoldDB" id="A0A852V2R9"/>
<comment type="caution">
    <text evidence="4">The sequence shown here is derived from an EMBL/GenBank/DDBJ whole genome shotgun (WGS) entry which is preliminary data.</text>
</comment>
<proteinExistence type="predicted"/>
<feature type="region of interest" description="Disordered" evidence="1">
    <location>
        <begin position="1"/>
        <end position="21"/>
    </location>
</feature>
<dbReference type="PANTHER" id="PTHR23028:SF53">
    <property type="entry name" value="ACYL_TRANSF_3 DOMAIN-CONTAINING PROTEIN"/>
    <property type="match status" value="1"/>
</dbReference>
<sequence length="420" mass="44057">MGASPGDDQDGTGGPGADAVLAGAGTAEAGDATKPASSRAGGRGRLPGLDGIRGVAALFVLVHHCRLLAFPGYPADTGPGWLSWLVYGHFAVVVFIVLSGFSLAVSPARSGWRLGGVRRFARRRAWRILPPYWAALVFSLVVAWTLVPQPGEGAPTAKSVLVYGLLLHDVLGAPSPNGAFWSIAVEAQLYLVFPLLLLVLRRAGAFVMLAAVTAVVAVVGLLAPVSHPVSLLLRLTPQFAALFAAGVVAAGVLAAGERVRRFPWHRVAALACVPVLALVVARGPVWTVEHYYWVDLALGPAVALLLAGVATGRPAALVRLLDTRPVRSLGSFSYTLYLVHAPIVVAIHRLVVAPHVPGGVPAFLVTLAVAGPVSLVAARSFAAVFELPFQRHRGWPALREAMRGRVSRARAALRPAPERP</sequence>
<evidence type="ECO:0000313" key="5">
    <source>
        <dbReference type="Proteomes" id="UP000576393"/>
    </source>
</evidence>
<keyword evidence="2" id="KW-0812">Transmembrane</keyword>
<accession>A0A852V2R9</accession>
<evidence type="ECO:0000256" key="2">
    <source>
        <dbReference type="SAM" id="Phobius"/>
    </source>
</evidence>
<dbReference type="InterPro" id="IPR050879">
    <property type="entry name" value="Acyltransferase_3"/>
</dbReference>
<name>A0A852V2R9_9ACTN</name>
<feature type="transmembrane region" description="Helical" evidence="2">
    <location>
        <begin position="363"/>
        <end position="385"/>
    </location>
</feature>
<gene>
    <name evidence="4" type="ORF">HDA43_002670</name>
</gene>
<reference evidence="4 5" key="1">
    <citation type="submission" date="2020-07" db="EMBL/GenBank/DDBJ databases">
        <title>Sequencing the genomes of 1000 actinobacteria strains.</title>
        <authorList>
            <person name="Klenk H.-P."/>
        </authorList>
    </citation>
    <scope>NUCLEOTIDE SEQUENCE [LARGE SCALE GENOMIC DNA]</scope>
    <source>
        <strain evidence="4 5">DSM 45763</strain>
    </source>
</reference>
<protein>
    <submittedName>
        <fullName evidence="4">Peptidoglycan/LPS O-acetylase OafA/YrhL</fullName>
    </submittedName>
</protein>
<evidence type="ECO:0000313" key="4">
    <source>
        <dbReference type="EMBL" id="NYF40511.1"/>
    </source>
</evidence>
<keyword evidence="5" id="KW-1185">Reference proteome</keyword>
<dbReference type="PANTHER" id="PTHR23028">
    <property type="entry name" value="ACETYLTRANSFERASE"/>
    <property type="match status" value="1"/>
</dbReference>
<feature type="transmembrane region" description="Helical" evidence="2">
    <location>
        <begin position="267"/>
        <end position="285"/>
    </location>
</feature>
<evidence type="ECO:0000256" key="1">
    <source>
        <dbReference type="SAM" id="MobiDB-lite"/>
    </source>
</evidence>
<dbReference type="GO" id="GO:0000271">
    <property type="term" value="P:polysaccharide biosynthetic process"/>
    <property type="evidence" value="ECO:0007669"/>
    <property type="project" value="TreeGrafter"/>
</dbReference>
<dbReference type="Proteomes" id="UP000576393">
    <property type="component" value="Unassembled WGS sequence"/>
</dbReference>